<dbReference type="Proteomes" id="UP001165135">
    <property type="component" value="Unassembled WGS sequence"/>
</dbReference>
<reference evidence="1" key="1">
    <citation type="submission" date="2023-03" db="EMBL/GenBank/DDBJ databases">
        <title>Actinoallomurus iriomotensis NBRC 103681.</title>
        <authorList>
            <person name="Ichikawa N."/>
            <person name="Sato H."/>
            <person name="Tonouchi N."/>
        </authorList>
    </citation>
    <scope>NUCLEOTIDE SEQUENCE</scope>
    <source>
        <strain evidence="1">NBRC 103681</strain>
    </source>
</reference>
<gene>
    <name evidence="1" type="ORF">Airi01_080220</name>
</gene>
<evidence type="ECO:0000313" key="2">
    <source>
        <dbReference type="Proteomes" id="UP001165135"/>
    </source>
</evidence>
<dbReference type="SUPFAM" id="SSF50974">
    <property type="entry name" value="Nitrous oxide reductase, N-terminal domain"/>
    <property type="match status" value="1"/>
</dbReference>
<evidence type="ECO:0000313" key="1">
    <source>
        <dbReference type="EMBL" id="GLY79755.1"/>
    </source>
</evidence>
<dbReference type="PANTHER" id="PTHR47197:SF3">
    <property type="entry name" value="DIHYDRO-HEME D1 DEHYDROGENASE"/>
    <property type="match status" value="1"/>
</dbReference>
<dbReference type="EMBL" id="BSTJ01000012">
    <property type="protein sequence ID" value="GLY79755.1"/>
    <property type="molecule type" value="Genomic_DNA"/>
</dbReference>
<comment type="caution">
    <text evidence="1">The sequence shown here is derived from an EMBL/GenBank/DDBJ whole genome shotgun (WGS) entry which is preliminary data.</text>
</comment>
<sequence>MALPVAGFASPAHADGVTSLPLAGFSSLAVDGGHQHVFASGGTADDAVAVLSLEGQVSTVLHDLPGAADMVLSGDGSTLYVALSEADAVAAIDTTSLRETARYATGTTTCPTHLARVGDVLWFGYGCRTGEGELGSLTVTNGEPVVALGQEGPYELEQPPVLAARPDAPDGPLITGEPGLSPGIVREYRLDGNTAALEHVTGAAGSTLADVAVTPDGSRALVAAGYPYHVTALSTTDLSQVATYETGAFPNAVEISPDGAYVATGIDDSSHANDVAVFPSAGTTPTHGWDFGVDPSSPLKLVPQALAWGPGGRLYAVSENVYGESPALHVLSTR</sequence>
<dbReference type="InterPro" id="IPR011045">
    <property type="entry name" value="N2O_reductase_N"/>
</dbReference>
<dbReference type="AlphaFoldDB" id="A0A9W6RQP8"/>
<dbReference type="InterPro" id="IPR015943">
    <property type="entry name" value="WD40/YVTN_repeat-like_dom_sf"/>
</dbReference>
<accession>A0A9W6RQP8</accession>
<dbReference type="InterPro" id="IPR051200">
    <property type="entry name" value="Host-pathogen_enzymatic-act"/>
</dbReference>
<organism evidence="1 2">
    <name type="scientific">Actinoallomurus iriomotensis</name>
    <dbReference type="NCBI Taxonomy" id="478107"/>
    <lineage>
        <taxon>Bacteria</taxon>
        <taxon>Bacillati</taxon>
        <taxon>Actinomycetota</taxon>
        <taxon>Actinomycetes</taxon>
        <taxon>Streptosporangiales</taxon>
        <taxon>Thermomonosporaceae</taxon>
        <taxon>Actinoallomurus</taxon>
    </lineage>
</organism>
<dbReference type="PANTHER" id="PTHR47197">
    <property type="entry name" value="PROTEIN NIRF"/>
    <property type="match status" value="1"/>
</dbReference>
<protein>
    <recommendedName>
        <fullName evidence="3">40-residue YVTN family beta-propeller repeat-containing protein</fullName>
    </recommendedName>
</protein>
<proteinExistence type="predicted"/>
<name>A0A9W6RQP8_9ACTN</name>
<evidence type="ECO:0008006" key="3">
    <source>
        <dbReference type="Google" id="ProtNLM"/>
    </source>
</evidence>
<dbReference type="Gene3D" id="2.130.10.10">
    <property type="entry name" value="YVTN repeat-like/Quinoprotein amine dehydrogenase"/>
    <property type="match status" value="2"/>
</dbReference>